<evidence type="ECO:0000313" key="1">
    <source>
        <dbReference type="EMBL" id="KAL0424145.1"/>
    </source>
</evidence>
<accession>A0AAW2V5G6</accession>
<proteinExistence type="predicted"/>
<gene>
    <name evidence="1" type="ORF">Sradi_0949300</name>
</gene>
<protein>
    <submittedName>
        <fullName evidence="1">Uncharacterized protein</fullName>
    </submittedName>
</protein>
<name>A0AAW2V5G6_SESRA</name>
<comment type="caution">
    <text evidence="1">The sequence shown here is derived from an EMBL/GenBank/DDBJ whole genome shotgun (WGS) entry which is preliminary data.</text>
</comment>
<sequence length="176" mass="19335">MRNEEKCECSNTAEVHYRYAPTVVTNSADDIELCHTSVDALLEETKDIENVIQFDEDDVNSHGDKVEVASAQNNNDISEFELIGESATEKTFDNMNAIDDGNTQCNVVDVDASNRVGDDAVNARSYAENDVNENAQVNDAEIVEIKASNPANIVCGLEEETEIIVKDVSNEANEED</sequence>
<reference evidence="1" key="2">
    <citation type="journal article" date="2024" name="Plant">
        <title>Genomic evolution and insights into agronomic trait innovations of Sesamum species.</title>
        <authorList>
            <person name="Miao H."/>
            <person name="Wang L."/>
            <person name="Qu L."/>
            <person name="Liu H."/>
            <person name="Sun Y."/>
            <person name="Le M."/>
            <person name="Wang Q."/>
            <person name="Wei S."/>
            <person name="Zheng Y."/>
            <person name="Lin W."/>
            <person name="Duan Y."/>
            <person name="Cao H."/>
            <person name="Xiong S."/>
            <person name="Wang X."/>
            <person name="Wei L."/>
            <person name="Li C."/>
            <person name="Ma Q."/>
            <person name="Ju M."/>
            <person name="Zhao R."/>
            <person name="Li G."/>
            <person name="Mu C."/>
            <person name="Tian Q."/>
            <person name="Mei H."/>
            <person name="Zhang T."/>
            <person name="Gao T."/>
            <person name="Zhang H."/>
        </authorList>
    </citation>
    <scope>NUCLEOTIDE SEQUENCE</scope>
    <source>
        <strain evidence="1">G02</strain>
    </source>
</reference>
<dbReference type="AlphaFoldDB" id="A0AAW2V5G6"/>
<reference evidence="1" key="1">
    <citation type="submission" date="2020-06" db="EMBL/GenBank/DDBJ databases">
        <authorList>
            <person name="Li T."/>
            <person name="Hu X."/>
            <person name="Zhang T."/>
            <person name="Song X."/>
            <person name="Zhang H."/>
            <person name="Dai N."/>
            <person name="Sheng W."/>
            <person name="Hou X."/>
            <person name="Wei L."/>
        </authorList>
    </citation>
    <scope>NUCLEOTIDE SEQUENCE</scope>
    <source>
        <strain evidence="1">G02</strain>
        <tissue evidence="1">Leaf</tissue>
    </source>
</reference>
<dbReference type="EMBL" id="JACGWJ010000004">
    <property type="protein sequence ID" value="KAL0424145.1"/>
    <property type="molecule type" value="Genomic_DNA"/>
</dbReference>
<organism evidence="1">
    <name type="scientific">Sesamum radiatum</name>
    <name type="common">Black benniseed</name>
    <dbReference type="NCBI Taxonomy" id="300843"/>
    <lineage>
        <taxon>Eukaryota</taxon>
        <taxon>Viridiplantae</taxon>
        <taxon>Streptophyta</taxon>
        <taxon>Embryophyta</taxon>
        <taxon>Tracheophyta</taxon>
        <taxon>Spermatophyta</taxon>
        <taxon>Magnoliopsida</taxon>
        <taxon>eudicotyledons</taxon>
        <taxon>Gunneridae</taxon>
        <taxon>Pentapetalae</taxon>
        <taxon>asterids</taxon>
        <taxon>lamiids</taxon>
        <taxon>Lamiales</taxon>
        <taxon>Pedaliaceae</taxon>
        <taxon>Sesamum</taxon>
    </lineage>
</organism>